<dbReference type="InterPro" id="IPR011161">
    <property type="entry name" value="MHC_I-like_Ag-recog"/>
</dbReference>
<dbReference type="InParanoid" id="A0A6J2N4J5"/>
<keyword evidence="12" id="KW-0325">Glycoprotein</keyword>
<feature type="signal peptide" evidence="18">
    <location>
        <begin position="1"/>
        <end position="18"/>
    </location>
</feature>
<dbReference type="RefSeq" id="XP_028386781.1">
    <property type="nucleotide sequence ID" value="XM_028530980.2"/>
</dbReference>
<dbReference type="PANTHER" id="PTHR16675">
    <property type="entry name" value="MHC CLASS I-RELATED"/>
    <property type="match status" value="1"/>
</dbReference>
<comment type="function">
    <text evidence="15">Antigen-presenting protein that binds self and non-self lipid and glycolipid antigens and presents them to T-cell receptors on natural killer T-cells.</text>
</comment>
<evidence type="ECO:0000256" key="12">
    <source>
        <dbReference type="ARBA" id="ARBA00023180"/>
    </source>
</evidence>
<reference evidence="21" key="1">
    <citation type="submission" date="2025-08" db="UniProtKB">
        <authorList>
            <consortium name="RefSeq"/>
        </authorList>
    </citation>
    <scope>IDENTIFICATION</scope>
    <source>
        <tissue evidence="21">Muscle</tissue>
    </source>
</reference>
<evidence type="ECO:0000256" key="13">
    <source>
        <dbReference type="ARBA" id="ARBA00023228"/>
    </source>
</evidence>
<evidence type="ECO:0000313" key="20">
    <source>
        <dbReference type="Proteomes" id="UP000504628"/>
    </source>
</evidence>
<dbReference type="Pfam" id="PF07654">
    <property type="entry name" value="C1-set"/>
    <property type="match status" value="1"/>
</dbReference>
<dbReference type="SUPFAM" id="SSF48726">
    <property type="entry name" value="Immunoglobulin"/>
    <property type="match status" value="1"/>
</dbReference>
<comment type="subunit">
    <text evidence="16">Heterodimer with B2M (beta-2-microglobulin). Interacts with saposin C.</text>
</comment>
<dbReference type="GO" id="GO:0002250">
    <property type="term" value="P:adaptive immune response"/>
    <property type="evidence" value="ECO:0007669"/>
    <property type="project" value="UniProtKB-KW"/>
</dbReference>
<dbReference type="AlphaFoldDB" id="A0A6J2N4J5"/>
<evidence type="ECO:0000256" key="4">
    <source>
        <dbReference type="ARBA" id="ARBA00022475"/>
    </source>
</evidence>
<dbReference type="InterPro" id="IPR007110">
    <property type="entry name" value="Ig-like_dom"/>
</dbReference>
<dbReference type="GO" id="GO:0030884">
    <property type="term" value="F:exogenous lipid antigen binding"/>
    <property type="evidence" value="ECO:0007669"/>
    <property type="project" value="TreeGrafter"/>
</dbReference>
<proteinExistence type="predicted"/>
<keyword evidence="13" id="KW-0458">Lysosome</keyword>
<dbReference type="Gene3D" id="3.30.500.10">
    <property type="entry name" value="MHC class I-like antigen recognition-like"/>
    <property type="match status" value="1"/>
</dbReference>
<dbReference type="FunFam" id="3.30.500.10:FF:000002">
    <property type="entry name" value="Antigen-presenting glycoprotein CD1d1"/>
    <property type="match status" value="1"/>
</dbReference>
<evidence type="ECO:0000256" key="2">
    <source>
        <dbReference type="ARBA" id="ARBA00004608"/>
    </source>
</evidence>
<evidence type="ECO:0000256" key="14">
    <source>
        <dbReference type="ARBA" id="ARBA00023319"/>
    </source>
</evidence>
<dbReference type="FunFam" id="2.60.40.10:FF:000254">
    <property type="entry name" value="Antigen-presenting glycoprotein CD1d1"/>
    <property type="match status" value="1"/>
</dbReference>
<evidence type="ECO:0000256" key="16">
    <source>
        <dbReference type="ARBA" id="ARBA00038793"/>
    </source>
</evidence>
<keyword evidence="7" id="KW-0391">Immunity</keyword>
<keyword evidence="5 17" id="KW-0812">Transmembrane</keyword>
<evidence type="ECO:0000256" key="17">
    <source>
        <dbReference type="SAM" id="Phobius"/>
    </source>
</evidence>
<name>A0A6J2N4J5_9CHIR</name>
<feature type="domain" description="Ig-like" evidence="19">
    <location>
        <begin position="185"/>
        <end position="285"/>
    </location>
</feature>
<feature type="chain" id="PRO_5026652659" evidence="18">
    <location>
        <begin position="19"/>
        <end position="333"/>
    </location>
</feature>
<dbReference type="GO" id="GO:0005765">
    <property type="term" value="C:lysosomal membrane"/>
    <property type="evidence" value="ECO:0007669"/>
    <property type="project" value="UniProtKB-SubCell"/>
</dbReference>
<comment type="subcellular location">
    <subcellularLocation>
        <location evidence="1">Cell membrane</location>
        <topology evidence="1">Single-pass type I membrane protein</topology>
    </subcellularLocation>
    <subcellularLocation>
        <location evidence="2">Endosome membrane</location>
    </subcellularLocation>
    <subcellularLocation>
        <location evidence="3">Lysosome membrane</location>
    </subcellularLocation>
</comment>
<evidence type="ECO:0000256" key="15">
    <source>
        <dbReference type="ARBA" id="ARBA00037203"/>
    </source>
</evidence>
<keyword evidence="6" id="KW-0967">Endosome</keyword>
<dbReference type="SUPFAM" id="SSF54452">
    <property type="entry name" value="MHC antigen-recognition domain"/>
    <property type="match status" value="1"/>
</dbReference>
<evidence type="ECO:0000256" key="5">
    <source>
        <dbReference type="ARBA" id="ARBA00022692"/>
    </source>
</evidence>
<keyword evidence="10 17" id="KW-0472">Membrane</keyword>
<dbReference type="InterPro" id="IPR036179">
    <property type="entry name" value="Ig-like_dom_sf"/>
</dbReference>
<dbReference type="GO" id="GO:0005615">
    <property type="term" value="C:extracellular space"/>
    <property type="evidence" value="ECO:0007669"/>
    <property type="project" value="TreeGrafter"/>
</dbReference>
<protein>
    <submittedName>
        <fullName evidence="21">T-cell surface glycoprotein CD1b-2-like isoform X2</fullName>
    </submittedName>
</protein>
<dbReference type="GO" id="GO:0030883">
    <property type="term" value="F:endogenous lipid antigen binding"/>
    <property type="evidence" value="ECO:0007669"/>
    <property type="project" value="TreeGrafter"/>
</dbReference>
<dbReference type="GO" id="GO:0010008">
    <property type="term" value="C:endosome membrane"/>
    <property type="evidence" value="ECO:0007669"/>
    <property type="project" value="UniProtKB-SubCell"/>
</dbReference>
<evidence type="ECO:0000313" key="21">
    <source>
        <dbReference type="RefSeq" id="XP_028386781.1"/>
    </source>
</evidence>
<evidence type="ECO:0000256" key="18">
    <source>
        <dbReference type="SAM" id="SignalP"/>
    </source>
</evidence>
<dbReference type="InterPro" id="IPR037055">
    <property type="entry name" value="MHC_I-like_Ag-recog_sf"/>
</dbReference>
<dbReference type="InterPro" id="IPR013783">
    <property type="entry name" value="Ig-like_fold"/>
</dbReference>
<dbReference type="InterPro" id="IPR011162">
    <property type="entry name" value="MHC_I/II-like_Ag-recog"/>
</dbReference>
<keyword evidence="18" id="KW-0732">Signal</keyword>
<evidence type="ECO:0000256" key="10">
    <source>
        <dbReference type="ARBA" id="ARBA00023136"/>
    </source>
</evidence>
<dbReference type="GeneID" id="114512076"/>
<dbReference type="Gene3D" id="2.60.40.10">
    <property type="entry name" value="Immunoglobulins"/>
    <property type="match status" value="1"/>
</dbReference>
<gene>
    <name evidence="21" type="primary">LOC114512076</name>
</gene>
<accession>A0A6J2N4J5</accession>
<feature type="transmembrane region" description="Helical" evidence="17">
    <location>
        <begin position="303"/>
        <end position="324"/>
    </location>
</feature>
<keyword evidence="9" id="KW-1064">Adaptive immunity</keyword>
<dbReference type="KEGG" id="pdic:114512076"/>
<keyword evidence="8 17" id="KW-1133">Transmembrane helix</keyword>
<dbReference type="GO" id="GO:0048006">
    <property type="term" value="P:antigen processing and presentation, endogenous lipid antigen via MHC class Ib"/>
    <property type="evidence" value="ECO:0007669"/>
    <property type="project" value="TreeGrafter"/>
</dbReference>
<dbReference type="FunCoup" id="A0A6J2N4J5">
    <property type="interactions" value="171"/>
</dbReference>
<organism evidence="20 21">
    <name type="scientific">Phyllostomus discolor</name>
    <name type="common">pale spear-nosed bat</name>
    <dbReference type="NCBI Taxonomy" id="89673"/>
    <lineage>
        <taxon>Eukaryota</taxon>
        <taxon>Metazoa</taxon>
        <taxon>Chordata</taxon>
        <taxon>Craniata</taxon>
        <taxon>Vertebrata</taxon>
        <taxon>Euteleostomi</taxon>
        <taxon>Mammalia</taxon>
        <taxon>Eutheria</taxon>
        <taxon>Laurasiatheria</taxon>
        <taxon>Chiroptera</taxon>
        <taxon>Yangochiroptera</taxon>
        <taxon>Phyllostomidae</taxon>
        <taxon>Phyllostominae</taxon>
        <taxon>Phyllostomus</taxon>
    </lineage>
</organism>
<evidence type="ECO:0000256" key="7">
    <source>
        <dbReference type="ARBA" id="ARBA00022859"/>
    </source>
</evidence>
<keyword evidence="4" id="KW-1003">Cell membrane</keyword>
<dbReference type="Pfam" id="PF16497">
    <property type="entry name" value="MHC_I_3"/>
    <property type="match status" value="1"/>
</dbReference>
<dbReference type="PROSITE" id="PS50835">
    <property type="entry name" value="IG_LIKE"/>
    <property type="match status" value="1"/>
</dbReference>
<evidence type="ECO:0000256" key="1">
    <source>
        <dbReference type="ARBA" id="ARBA00004251"/>
    </source>
</evidence>
<dbReference type="SMART" id="SM00407">
    <property type="entry name" value="IGc1"/>
    <property type="match status" value="1"/>
</dbReference>
<evidence type="ECO:0000256" key="6">
    <source>
        <dbReference type="ARBA" id="ARBA00022753"/>
    </source>
</evidence>
<sequence length="333" mass="36938">MPLLLPLLLAVLIPGGDNEHAFQGPTSFHLIQISSFANSTWAKNQGSGWLDDLQIHGWDSNSDTAIFLKPWSKGNFSEEEVTELVELFRVYLIGFIRVVQDHVSEFRLTYPFEIQGIAGCELHSGEATVSFLKGALGGLDFLSLKNNSCVPAAEGGIRAQRFCTIFIQYQGIADIIEKLLYKTCPRYLLGVLDAGKAELQRQVKPEAWLSSGPIPGPGHLLLVCHVSGFYPKPAWVMWMKGEQELPGTHQSDVLPNADGTWYLRVTLDVVAGETANLNCRVKHSSLGGQDIVLYWGYPTSTSVILLAVILPTLILLICLALWFLRRWSYQNIP</sequence>
<dbReference type="GO" id="GO:0071723">
    <property type="term" value="F:lipopeptide binding"/>
    <property type="evidence" value="ECO:0007669"/>
    <property type="project" value="TreeGrafter"/>
</dbReference>
<evidence type="ECO:0000256" key="9">
    <source>
        <dbReference type="ARBA" id="ARBA00023130"/>
    </source>
</evidence>
<dbReference type="InterPro" id="IPR050208">
    <property type="entry name" value="MHC_class-I_related"/>
</dbReference>
<dbReference type="CDD" id="cd21029">
    <property type="entry name" value="IgC1_CD1"/>
    <property type="match status" value="1"/>
</dbReference>
<dbReference type="GO" id="GO:0048007">
    <property type="term" value="P:antigen processing and presentation, exogenous lipid antigen via MHC class Ib"/>
    <property type="evidence" value="ECO:0007669"/>
    <property type="project" value="TreeGrafter"/>
</dbReference>
<keyword evidence="14" id="KW-0393">Immunoglobulin domain</keyword>
<dbReference type="Proteomes" id="UP000504628">
    <property type="component" value="Chromosome 14"/>
</dbReference>
<dbReference type="GO" id="GO:0001916">
    <property type="term" value="P:positive regulation of T cell mediated cytotoxicity"/>
    <property type="evidence" value="ECO:0007669"/>
    <property type="project" value="TreeGrafter"/>
</dbReference>
<keyword evidence="20" id="KW-1185">Reference proteome</keyword>
<dbReference type="GO" id="GO:0009897">
    <property type="term" value="C:external side of plasma membrane"/>
    <property type="evidence" value="ECO:0007669"/>
    <property type="project" value="TreeGrafter"/>
</dbReference>
<evidence type="ECO:0000259" key="19">
    <source>
        <dbReference type="PROSITE" id="PS50835"/>
    </source>
</evidence>
<evidence type="ECO:0000256" key="3">
    <source>
        <dbReference type="ARBA" id="ARBA00004656"/>
    </source>
</evidence>
<dbReference type="OrthoDB" id="8890485at2759"/>
<dbReference type="InterPro" id="IPR003597">
    <property type="entry name" value="Ig_C1-set"/>
</dbReference>
<dbReference type="PANTHER" id="PTHR16675:SF130">
    <property type="entry name" value="T-CELL SURFACE GLYCOPROTEIN CD1B"/>
    <property type="match status" value="1"/>
</dbReference>
<keyword evidence="11" id="KW-1015">Disulfide bond</keyword>
<evidence type="ECO:0000256" key="11">
    <source>
        <dbReference type="ARBA" id="ARBA00023157"/>
    </source>
</evidence>
<evidence type="ECO:0000256" key="8">
    <source>
        <dbReference type="ARBA" id="ARBA00022989"/>
    </source>
</evidence>